<feature type="domain" description="Beta-lactamase-related" evidence="1">
    <location>
        <begin position="157"/>
        <end position="415"/>
    </location>
</feature>
<dbReference type="AlphaFoldDB" id="A0A0C1QV27"/>
<evidence type="ECO:0000259" key="1">
    <source>
        <dbReference type="Pfam" id="PF00144"/>
    </source>
</evidence>
<reference evidence="2 3" key="1">
    <citation type="submission" date="2014-12" db="EMBL/GenBank/DDBJ databases">
        <title>Draft Genome Sequence of Pseudoalteromonas luteoviolacea HI1.</title>
        <authorList>
            <person name="Asahina A.Y."/>
            <person name="Hadfield M.G."/>
        </authorList>
    </citation>
    <scope>NUCLEOTIDE SEQUENCE [LARGE SCALE GENOMIC DNA]</scope>
    <source>
        <strain evidence="2 3">HI1</strain>
    </source>
</reference>
<organism evidence="2 3">
    <name type="scientific">Pseudoalteromonas luteoviolacea</name>
    <dbReference type="NCBI Taxonomy" id="43657"/>
    <lineage>
        <taxon>Bacteria</taxon>
        <taxon>Pseudomonadati</taxon>
        <taxon>Pseudomonadota</taxon>
        <taxon>Gammaproteobacteria</taxon>
        <taxon>Alteromonadales</taxon>
        <taxon>Pseudoalteromonadaceae</taxon>
        <taxon>Pseudoalteromonas</taxon>
    </lineage>
</organism>
<gene>
    <name evidence="2" type="ORF">JF50_02940</name>
</gene>
<evidence type="ECO:0000313" key="2">
    <source>
        <dbReference type="EMBL" id="KID58827.1"/>
    </source>
</evidence>
<dbReference type="SUPFAM" id="SSF56601">
    <property type="entry name" value="beta-lactamase/transpeptidase-like"/>
    <property type="match status" value="1"/>
</dbReference>
<dbReference type="Proteomes" id="UP000031327">
    <property type="component" value="Unassembled WGS sequence"/>
</dbReference>
<dbReference type="Gene3D" id="3.40.710.10">
    <property type="entry name" value="DD-peptidase/beta-lactamase superfamily"/>
    <property type="match status" value="1"/>
</dbReference>
<dbReference type="EMBL" id="JWIC01000003">
    <property type="protein sequence ID" value="KID58827.1"/>
    <property type="molecule type" value="Genomic_DNA"/>
</dbReference>
<comment type="caution">
    <text evidence="2">The sequence shown here is derived from an EMBL/GenBank/DDBJ whole genome shotgun (WGS) entry which is preliminary data.</text>
</comment>
<dbReference type="RefSeq" id="WP_039607996.1">
    <property type="nucleotide sequence ID" value="NZ_JWIC01000003.1"/>
</dbReference>
<name>A0A0C1QV27_9GAMM</name>
<dbReference type="PANTHER" id="PTHR43283">
    <property type="entry name" value="BETA-LACTAMASE-RELATED"/>
    <property type="match status" value="1"/>
</dbReference>
<proteinExistence type="predicted"/>
<sequence length="447" mass="49487">MKQTKFLLGSIASLVLLSGCKSDPNVLLGYSANQLCSRHFISDEPIEFIKQRVIPEALGAVSGGLFIDVDSTTKQVSLSTQVDGMTLTRTSVFREGLGCTLLHDLTPAQLHAQTADLDFPAQTPSTPVEKALRDDISLASFFATNHKDYTWSDNTFAVAVMYKGQLVAQQYDAYHHGDSRMLSWSMAKTLTGLLTGLLVDQGKLSLHQPLRFGEHVVTVQNLMNMSSGVKWAETPDIHGYEDLAPMWYHTGDSVNYVSQLPKSYQPGSQFEYATGTTQLLSRALMDAAGGDIQTLNTLYQTHLFSPLGINNAIAEFDEAGNLRGGARMFLSVHDWLKVGQLFIDNGRWQGEQVVSETWLKEVMMSNGVDKHYGGQLWLNDMSFWLPKLPKDTVSLRGHRGQYVVIIPSKQLVVVRFGAYGAAVNQHIGLANKRVFKSVLNVIEQLEK</sequence>
<protein>
    <recommendedName>
        <fullName evidence="1">Beta-lactamase-related domain-containing protein</fullName>
    </recommendedName>
</protein>
<accession>A0A0C1QV27</accession>
<dbReference type="PANTHER" id="PTHR43283:SF7">
    <property type="entry name" value="BETA-LACTAMASE-RELATED DOMAIN-CONTAINING PROTEIN"/>
    <property type="match status" value="1"/>
</dbReference>
<dbReference type="InterPro" id="IPR012338">
    <property type="entry name" value="Beta-lactam/transpept-like"/>
</dbReference>
<dbReference type="Pfam" id="PF00144">
    <property type="entry name" value="Beta-lactamase"/>
    <property type="match status" value="1"/>
</dbReference>
<dbReference type="PROSITE" id="PS51257">
    <property type="entry name" value="PROKAR_LIPOPROTEIN"/>
    <property type="match status" value="1"/>
</dbReference>
<dbReference type="OrthoDB" id="9814204at2"/>
<evidence type="ECO:0000313" key="3">
    <source>
        <dbReference type="Proteomes" id="UP000031327"/>
    </source>
</evidence>
<dbReference type="InterPro" id="IPR050789">
    <property type="entry name" value="Diverse_Enzym_Activities"/>
</dbReference>
<dbReference type="InterPro" id="IPR001466">
    <property type="entry name" value="Beta-lactam-related"/>
</dbReference>